<dbReference type="STRING" id="4846.A0A367JTZ2"/>
<evidence type="ECO:0000256" key="1">
    <source>
        <dbReference type="ARBA" id="ARBA00022574"/>
    </source>
</evidence>
<keyword evidence="6" id="KW-1185">Reference proteome</keyword>
<keyword evidence="2" id="KW-0677">Repeat</keyword>
<dbReference type="PANTHER" id="PTHR22847">
    <property type="entry name" value="WD40 REPEAT PROTEIN"/>
    <property type="match status" value="1"/>
</dbReference>
<evidence type="ECO:0000256" key="2">
    <source>
        <dbReference type="ARBA" id="ARBA00022737"/>
    </source>
</evidence>
<feature type="domain" description="F-box" evidence="4">
    <location>
        <begin position="44"/>
        <end position="90"/>
    </location>
</feature>
<gene>
    <name evidence="5" type="primary">CDC4_2</name>
    <name evidence="5" type="ORF">CU098_007658</name>
</gene>
<keyword evidence="1 3" id="KW-0853">WD repeat</keyword>
<dbReference type="EMBL" id="PJQM01002695">
    <property type="protein sequence ID" value="RCH93434.1"/>
    <property type="molecule type" value="Genomic_DNA"/>
</dbReference>
<dbReference type="SMART" id="SM00256">
    <property type="entry name" value="FBOX"/>
    <property type="match status" value="1"/>
</dbReference>
<dbReference type="Gene3D" id="1.20.1280.50">
    <property type="match status" value="1"/>
</dbReference>
<dbReference type="PROSITE" id="PS50082">
    <property type="entry name" value="WD_REPEATS_2"/>
    <property type="match status" value="3"/>
</dbReference>
<dbReference type="Proteomes" id="UP000253551">
    <property type="component" value="Unassembled WGS sequence"/>
</dbReference>
<feature type="repeat" description="WD" evidence="3">
    <location>
        <begin position="296"/>
        <end position="313"/>
    </location>
</feature>
<dbReference type="Gene3D" id="2.130.10.10">
    <property type="entry name" value="YVTN repeat-like/Quinoprotein amine dehydrogenase"/>
    <property type="match status" value="2"/>
</dbReference>
<dbReference type="OrthoDB" id="6262491at2759"/>
<dbReference type="PROSITE" id="PS50294">
    <property type="entry name" value="WD_REPEATS_REGION"/>
    <property type="match status" value="1"/>
</dbReference>
<evidence type="ECO:0000313" key="6">
    <source>
        <dbReference type="Proteomes" id="UP000253551"/>
    </source>
</evidence>
<dbReference type="Pfam" id="PF00400">
    <property type="entry name" value="WD40"/>
    <property type="match status" value="4"/>
</dbReference>
<dbReference type="SUPFAM" id="SSF50978">
    <property type="entry name" value="WD40 repeat-like"/>
    <property type="match status" value="1"/>
</dbReference>
<feature type="repeat" description="WD" evidence="3">
    <location>
        <begin position="215"/>
        <end position="258"/>
    </location>
</feature>
<name>A0A367JTZ2_RHIST</name>
<dbReference type="Pfam" id="PF12937">
    <property type="entry name" value="F-box-like"/>
    <property type="match status" value="1"/>
</dbReference>
<dbReference type="InterPro" id="IPR036322">
    <property type="entry name" value="WD40_repeat_dom_sf"/>
</dbReference>
<dbReference type="SUPFAM" id="SSF81383">
    <property type="entry name" value="F-box domain"/>
    <property type="match status" value="1"/>
</dbReference>
<proteinExistence type="predicted"/>
<dbReference type="PRINTS" id="PR00320">
    <property type="entry name" value="GPROTEINBRPT"/>
</dbReference>
<dbReference type="GO" id="GO:1990234">
    <property type="term" value="C:transferase complex"/>
    <property type="evidence" value="ECO:0007669"/>
    <property type="project" value="UniProtKB-ARBA"/>
</dbReference>
<dbReference type="PROSITE" id="PS50181">
    <property type="entry name" value="FBOX"/>
    <property type="match status" value="1"/>
</dbReference>
<dbReference type="PANTHER" id="PTHR22847:SF637">
    <property type="entry name" value="WD REPEAT DOMAIN 5B"/>
    <property type="match status" value="1"/>
</dbReference>
<evidence type="ECO:0000256" key="3">
    <source>
        <dbReference type="PROSITE-ProRule" id="PRU00221"/>
    </source>
</evidence>
<evidence type="ECO:0000313" key="5">
    <source>
        <dbReference type="EMBL" id="RCH93434.1"/>
    </source>
</evidence>
<reference evidence="5 6" key="1">
    <citation type="journal article" date="2018" name="G3 (Bethesda)">
        <title>Phylogenetic and Phylogenomic Definition of Rhizopus Species.</title>
        <authorList>
            <person name="Gryganskyi A.P."/>
            <person name="Golan J."/>
            <person name="Dolatabadi S."/>
            <person name="Mondo S."/>
            <person name="Robb S."/>
            <person name="Idnurm A."/>
            <person name="Muszewska A."/>
            <person name="Steczkiewicz K."/>
            <person name="Masonjones S."/>
            <person name="Liao H.L."/>
            <person name="Gajdeczka M.T."/>
            <person name="Anike F."/>
            <person name="Vuek A."/>
            <person name="Anishchenko I.M."/>
            <person name="Voigt K."/>
            <person name="de Hoog G.S."/>
            <person name="Smith M.E."/>
            <person name="Heitman J."/>
            <person name="Vilgalys R."/>
            <person name="Stajich J.E."/>
        </authorList>
    </citation>
    <scope>NUCLEOTIDE SEQUENCE [LARGE SCALE GENOMIC DNA]</scope>
    <source>
        <strain evidence="5 6">LSU 92-RS-03</strain>
    </source>
</reference>
<dbReference type="InterPro" id="IPR019775">
    <property type="entry name" value="WD40_repeat_CS"/>
</dbReference>
<dbReference type="InterPro" id="IPR020472">
    <property type="entry name" value="WD40_PAC1"/>
</dbReference>
<feature type="repeat" description="WD" evidence="3">
    <location>
        <begin position="394"/>
        <end position="435"/>
    </location>
</feature>
<dbReference type="AlphaFoldDB" id="A0A367JTZ2"/>
<accession>A0A367JTZ2</accession>
<dbReference type="SMART" id="SM00320">
    <property type="entry name" value="WD40"/>
    <property type="match status" value="6"/>
</dbReference>
<keyword evidence="5" id="KW-0436">Ligase</keyword>
<organism evidence="5 6">
    <name type="scientific">Rhizopus stolonifer</name>
    <name type="common">Rhizopus nigricans</name>
    <dbReference type="NCBI Taxonomy" id="4846"/>
    <lineage>
        <taxon>Eukaryota</taxon>
        <taxon>Fungi</taxon>
        <taxon>Fungi incertae sedis</taxon>
        <taxon>Mucoromycota</taxon>
        <taxon>Mucoromycotina</taxon>
        <taxon>Mucoromycetes</taxon>
        <taxon>Mucorales</taxon>
        <taxon>Mucorineae</taxon>
        <taxon>Rhizopodaceae</taxon>
        <taxon>Rhizopus</taxon>
    </lineage>
</organism>
<dbReference type="InterPro" id="IPR036047">
    <property type="entry name" value="F-box-like_dom_sf"/>
</dbReference>
<dbReference type="InterPro" id="IPR001810">
    <property type="entry name" value="F-box_dom"/>
</dbReference>
<dbReference type="InterPro" id="IPR001680">
    <property type="entry name" value="WD40_rpt"/>
</dbReference>
<dbReference type="PROSITE" id="PS00678">
    <property type="entry name" value="WD_REPEATS_1"/>
    <property type="match status" value="3"/>
</dbReference>
<protein>
    <submittedName>
        <fullName evidence="5">SCF ubiquitin ligase complex subunit cdc4</fullName>
    </submittedName>
</protein>
<sequence>MNTQYLKRYPQETHMDNIKQILAASLTHEERMEIIRYLQNCGSLDIIGRLPIHLSARILSYSTPFELCKLRLVSRLWSKVCTHDIIWRRFCVEYKMIDNDSTVSYTDQSLYYSLFRRSMTMTKTWKTLDCKRVEMRYHTGPVLCMLIAHVTRIFTGDIDGKIHVWDTQSQKHCFIQAHKSHVSCLVDNGQMIASGSADTTIQIHHLINLTHAAQLVGHEGPVTALAYTNNYEEHILISGSIDRTIRLWDTRHGTCLRILHGQENTINSIVYCPRFSLRFCQSEQETRTVQTNKAGYIVSSSSDQSVFVWDLKTSLVNDIPEVIGSIMDTNGPVSAMAVYDEFLGEEAEEQTINEYTVARRPIHIPTFVAYAGQADTGISIFSLPGLEKTYVEAPNVHRGTIWSISAATIHSKLITTSGDRTAIMWDLKSTKRSLTLGGFDSAVVSSAVSPQEEFLCFGTEKGCIVLFDLQEFR</sequence>
<comment type="caution">
    <text evidence="5">The sequence shown here is derived from an EMBL/GenBank/DDBJ whole genome shotgun (WGS) entry which is preliminary data.</text>
</comment>
<evidence type="ECO:0000259" key="4">
    <source>
        <dbReference type="PROSITE" id="PS50181"/>
    </source>
</evidence>
<dbReference type="GO" id="GO:0016874">
    <property type="term" value="F:ligase activity"/>
    <property type="evidence" value="ECO:0007669"/>
    <property type="project" value="UniProtKB-KW"/>
</dbReference>
<dbReference type="InterPro" id="IPR015943">
    <property type="entry name" value="WD40/YVTN_repeat-like_dom_sf"/>
</dbReference>